<feature type="region of interest" description="Disordered" evidence="1">
    <location>
        <begin position="150"/>
        <end position="237"/>
    </location>
</feature>
<dbReference type="OrthoDB" id="3267672at2759"/>
<feature type="compositionally biased region" description="Low complexity" evidence="1">
    <location>
        <begin position="187"/>
        <end position="210"/>
    </location>
</feature>
<evidence type="ECO:0000313" key="3">
    <source>
        <dbReference type="Proteomes" id="UP000053424"/>
    </source>
</evidence>
<dbReference type="EMBL" id="KN831777">
    <property type="protein sequence ID" value="KIM42575.1"/>
    <property type="molecule type" value="Genomic_DNA"/>
</dbReference>
<dbReference type="AlphaFoldDB" id="A0A0C3C112"/>
<gene>
    <name evidence="2" type="ORF">M413DRAFT_70040</name>
</gene>
<evidence type="ECO:0000256" key="1">
    <source>
        <dbReference type="SAM" id="MobiDB-lite"/>
    </source>
</evidence>
<dbReference type="HOGENOM" id="CLU_514885_0_0_1"/>
<accession>A0A0C3C112</accession>
<proteinExistence type="predicted"/>
<keyword evidence="3" id="KW-1185">Reference proteome</keyword>
<organism evidence="2 3">
    <name type="scientific">Hebeloma cylindrosporum</name>
    <dbReference type="NCBI Taxonomy" id="76867"/>
    <lineage>
        <taxon>Eukaryota</taxon>
        <taxon>Fungi</taxon>
        <taxon>Dikarya</taxon>
        <taxon>Basidiomycota</taxon>
        <taxon>Agaricomycotina</taxon>
        <taxon>Agaricomycetes</taxon>
        <taxon>Agaricomycetidae</taxon>
        <taxon>Agaricales</taxon>
        <taxon>Agaricineae</taxon>
        <taxon>Hymenogastraceae</taxon>
        <taxon>Hebeloma</taxon>
    </lineage>
</organism>
<evidence type="ECO:0000313" key="2">
    <source>
        <dbReference type="EMBL" id="KIM42575.1"/>
    </source>
</evidence>
<reference evidence="3" key="2">
    <citation type="submission" date="2015-01" db="EMBL/GenBank/DDBJ databases">
        <title>Evolutionary Origins and Diversification of the Mycorrhizal Mutualists.</title>
        <authorList>
            <consortium name="DOE Joint Genome Institute"/>
            <consortium name="Mycorrhizal Genomics Consortium"/>
            <person name="Kohler A."/>
            <person name="Kuo A."/>
            <person name="Nagy L.G."/>
            <person name="Floudas D."/>
            <person name="Copeland A."/>
            <person name="Barry K.W."/>
            <person name="Cichocki N."/>
            <person name="Veneault-Fourrey C."/>
            <person name="LaButti K."/>
            <person name="Lindquist E.A."/>
            <person name="Lipzen A."/>
            <person name="Lundell T."/>
            <person name="Morin E."/>
            <person name="Murat C."/>
            <person name="Riley R."/>
            <person name="Ohm R."/>
            <person name="Sun H."/>
            <person name="Tunlid A."/>
            <person name="Henrissat B."/>
            <person name="Grigoriev I.V."/>
            <person name="Hibbett D.S."/>
            <person name="Martin F."/>
        </authorList>
    </citation>
    <scope>NUCLEOTIDE SEQUENCE [LARGE SCALE GENOMIC DNA]</scope>
    <source>
        <strain evidence="3">h7</strain>
    </source>
</reference>
<name>A0A0C3C112_HEBCY</name>
<reference evidence="2 3" key="1">
    <citation type="submission" date="2014-04" db="EMBL/GenBank/DDBJ databases">
        <authorList>
            <consortium name="DOE Joint Genome Institute"/>
            <person name="Kuo A."/>
            <person name="Gay G."/>
            <person name="Dore J."/>
            <person name="Kohler A."/>
            <person name="Nagy L.G."/>
            <person name="Floudas D."/>
            <person name="Copeland A."/>
            <person name="Barry K.W."/>
            <person name="Cichocki N."/>
            <person name="Veneault-Fourrey C."/>
            <person name="LaButti K."/>
            <person name="Lindquist E.A."/>
            <person name="Lipzen A."/>
            <person name="Lundell T."/>
            <person name="Morin E."/>
            <person name="Murat C."/>
            <person name="Sun H."/>
            <person name="Tunlid A."/>
            <person name="Henrissat B."/>
            <person name="Grigoriev I.V."/>
            <person name="Hibbett D.S."/>
            <person name="Martin F."/>
            <person name="Nordberg H.P."/>
            <person name="Cantor M.N."/>
            <person name="Hua S.X."/>
        </authorList>
    </citation>
    <scope>NUCLEOTIDE SEQUENCE [LARGE SCALE GENOMIC DNA]</scope>
    <source>
        <strain evidence="3">h7</strain>
    </source>
</reference>
<sequence length="537" mass="60697">MPLINLADVSLSKLRGYHDFVSSLSKYGLLVCSRVKRLLKAFQPVLADQSHRLFFSLDCHETWTTISGYELYETWLKNSKDLSQDTAHAQGLVDGATAHDIKQFRDIITTPEYAKKDYFSTDNFHNWIRPVAFEAWMLWFREAVREGPRTSSRMSSYTASSISRPSSRMSETADLSSDERNPRYPPSSRATSSAHSAHSIASSSEVIIISDSDDEEDEKRQELVTSHAVKREPKERDEIGTRAIKRSRSISPEIQFLSNSSMGIRKIPKKTGKGKSRVLDVSPEGSGPFKLTSKLTVDSMTTITSLPSTWTVPRDNSATLVDLSAWDNFPRRPNGDKYSIDALIRAEDQDSWGGSVGRSAREVHVFGFDEDDPTESVHCRRAYLHCNGVDICEHFDQEILEGCKRYEPDPDEMRELWYRELDANSREALEEVNIVSRFYTEIQKLKCKVSCTGHPMMRKLASGRSKVGKDHFIGCSGWKYTERDKHRYLPIPSNIDEDILTKVMANDGVLPSNVTSNLNPACVLAVHPRAALKACRK</sequence>
<feature type="compositionally biased region" description="Low complexity" evidence="1">
    <location>
        <begin position="151"/>
        <end position="170"/>
    </location>
</feature>
<protein>
    <submittedName>
        <fullName evidence="2">Uncharacterized protein</fullName>
    </submittedName>
</protein>
<dbReference type="Proteomes" id="UP000053424">
    <property type="component" value="Unassembled WGS sequence"/>
</dbReference>